<proteinExistence type="predicted"/>
<dbReference type="PANTHER" id="PTHR16840">
    <property type="entry name" value="GROWTH ARREST-SPECIFIC PROTEIN 1"/>
    <property type="match status" value="1"/>
</dbReference>
<keyword evidence="9" id="KW-1185">Reference proteome</keyword>
<sequence>MASSCSLARSVCRCVWPLGCVLLFFGYFSVASPSHGRRLICWQAIMNCQAEPECNYAYEHYSRACGPVLNGEKRKCPSHCISSLVQLNLTKNGPALEDCSCAHDPVCTGTKRAIEPCLPRTTSTGCTEARRQCERDGQCSSSMQDYLKHCGKLFSGAICTNACRNVIANMRKIPKGQQLDTCMCDGTERAICEYVKNSMKALCFDSPVRVEGSGSDYGQYPIDDEDPTELYTEELGSGAPLPTAHCWLDTSGEPSGREACGNDLLPLGSQTSARKEKMTGREREV</sequence>
<dbReference type="InterPro" id="IPR016017">
    <property type="entry name" value="GDNF/GAS1"/>
</dbReference>
<dbReference type="GO" id="GO:0051726">
    <property type="term" value="P:regulation of cell cycle"/>
    <property type="evidence" value="ECO:0007669"/>
    <property type="project" value="InterPro"/>
</dbReference>
<organism evidence="8 9">
    <name type="scientific">Dissostichus mawsoni</name>
    <name type="common">Antarctic cod</name>
    <dbReference type="NCBI Taxonomy" id="36200"/>
    <lineage>
        <taxon>Eukaryota</taxon>
        <taxon>Metazoa</taxon>
        <taxon>Chordata</taxon>
        <taxon>Craniata</taxon>
        <taxon>Vertebrata</taxon>
        <taxon>Euteleostomi</taxon>
        <taxon>Actinopterygii</taxon>
        <taxon>Neopterygii</taxon>
        <taxon>Teleostei</taxon>
        <taxon>Neoteleostei</taxon>
        <taxon>Acanthomorphata</taxon>
        <taxon>Eupercaria</taxon>
        <taxon>Perciformes</taxon>
        <taxon>Notothenioidei</taxon>
        <taxon>Nototheniidae</taxon>
        <taxon>Dissostichus</taxon>
    </lineage>
</organism>
<evidence type="ECO:0000256" key="4">
    <source>
        <dbReference type="ARBA" id="ARBA00023136"/>
    </source>
</evidence>
<evidence type="ECO:0000256" key="6">
    <source>
        <dbReference type="SAM" id="MobiDB-lite"/>
    </source>
</evidence>
<evidence type="ECO:0000256" key="5">
    <source>
        <dbReference type="ARBA" id="ARBA00023180"/>
    </source>
</evidence>
<evidence type="ECO:0000256" key="1">
    <source>
        <dbReference type="ARBA" id="ARBA00004236"/>
    </source>
</evidence>
<dbReference type="OrthoDB" id="5950623at2759"/>
<dbReference type="InterPro" id="IPR039596">
    <property type="entry name" value="GAS1"/>
</dbReference>
<feature type="region of interest" description="Disordered" evidence="6">
    <location>
        <begin position="253"/>
        <end position="285"/>
    </location>
</feature>
<evidence type="ECO:0000259" key="7">
    <source>
        <dbReference type="SMART" id="SM00907"/>
    </source>
</evidence>
<keyword evidence="5" id="KW-0325">Glycoprotein</keyword>
<comment type="subcellular location">
    <subcellularLocation>
        <location evidence="1">Cell membrane</location>
    </subcellularLocation>
</comment>
<dbReference type="SMART" id="SM00907">
    <property type="entry name" value="GDNF"/>
    <property type="match status" value="2"/>
</dbReference>
<feature type="domain" description="GDNF/GAS1" evidence="7">
    <location>
        <begin position="41"/>
        <end position="117"/>
    </location>
</feature>
<feature type="domain" description="GDNF/GAS1" evidence="7">
    <location>
        <begin position="126"/>
        <end position="203"/>
    </location>
</feature>
<dbReference type="PANTHER" id="PTHR16840:SF9">
    <property type="entry name" value="GAS1A PROTEIN"/>
    <property type="match status" value="1"/>
</dbReference>
<evidence type="ECO:0000256" key="2">
    <source>
        <dbReference type="ARBA" id="ARBA00022475"/>
    </source>
</evidence>
<dbReference type="AlphaFoldDB" id="A0A7J5YIZ1"/>
<keyword evidence="3" id="KW-0732">Signal</keyword>
<name>A0A7J5YIZ1_DISMA</name>
<dbReference type="EMBL" id="JAAKFY010000011">
    <property type="protein sequence ID" value="KAF3849454.1"/>
    <property type="molecule type" value="Genomic_DNA"/>
</dbReference>
<accession>A0A7J5YIZ1</accession>
<dbReference type="Pfam" id="PF02351">
    <property type="entry name" value="GDNF"/>
    <property type="match status" value="1"/>
</dbReference>
<comment type="caution">
    <text evidence="8">The sequence shown here is derived from an EMBL/GenBank/DDBJ whole genome shotgun (WGS) entry which is preliminary data.</text>
</comment>
<feature type="compositionally biased region" description="Basic and acidic residues" evidence="6">
    <location>
        <begin position="273"/>
        <end position="285"/>
    </location>
</feature>
<keyword evidence="2" id="KW-1003">Cell membrane</keyword>
<keyword evidence="4" id="KW-0472">Membrane</keyword>
<evidence type="ECO:0000313" key="8">
    <source>
        <dbReference type="EMBL" id="KAF3849454.1"/>
    </source>
</evidence>
<gene>
    <name evidence="8" type="ORF">F7725_019173</name>
</gene>
<dbReference type="Proteomes" id="UP000518266">
    <property type="component" value="Unassembled WGS sequence"/>
</dbReference>
<evidence type="ECO:0000256" key="3">
    <source>
        <dbReference type="ARBA" id="ARBA00022729"/>
    </source>
</evidence>
<reference evidence="8 9" key="1">
    <citation type="submission" date="2020-03" db="EMBL/GenBank/DDBJ databases">
        <title>Dissostichus mawsoni Genome sequencing and assembly.</title>
        <authorList>
            <person name="Park H."/>
        </authorList>
    </citation>
    <scope>NUCLEOTIDE SEQUENCE [LARGE SCALE GENOMIC DNA]</scope>
    <source>
        <strain evidence="8">DM0001</strain>
        <tissue evidence="8">Muscle</tissue>
    </source>
</reference>
<protein>
    <recommendedName>
        <fullName evidence="7">GDNF/GAS1 domain-containing protein</fullName>
    </recommendedName>
</protein>
<dbReference type="GO" id="GO:0005886">
    <property type="term" value="C:plasma membrane"/>
    <property type="evidence" value="ECO:0007669"/>
    <property type="project" value="UniProtKB-SubCell"/>
</dbReference>
<evidence type="ECO:0000313" key="9">
    <source>
        <dbReference type="Proteomes" id="UP000518266"/>
    </source>
</evidence>